<feature type="region of interest" description="Disordered" evidence="1">
    <location>
        <begin position="42"/>
        <end position="61"/>
    </location>
</feature>
<protein>
    <submittedName>
        <fullName evidence="2">Uncharacterized protein</fullName>
    </submittedName>
</protein>
<sequence length="61" mass="6664">MFPESLRRAETWHPGAFTQGSHAKRLHPVPPGCGFAVSPCVQPDARSPALPSRRGTQRNIT</sequence>
<evidence type="ECO:0000256" key="1">
    <source>
        <dbReference type="SAM" id="MobiDB-lite"/>
    </source>
</evidence>
<dbReference type="Proteomes" id="UP000433737">
    <property type="component" value="Unassembled WGS sequence"/>
</dbReference>
<gene>
    <name evidence="2" type="ORF">PANT111_40080</name>
</gene>
<evidence type="ECO:0000313" key="2">
    <source>
        <dbReference type="EMBL" id="VXC37438.1"/>
    </source>
</evidence>
<proteinExistence type="predicted"/>
<evidence type="ECO:0000313" key="3">
    <source>
        <dbReference type="Proteomes" id="UP000433737"/>
    </source>
</evidence>
<dbReference type="AlphaFoldDB" id="A0AAX3JA88"/>
<dbReference type="EMBL" id="CABWMH010000034">
    <property type="protein sequence ID" value="VXC37438.1"/>
    <property type="molecule type" value="Genomic_DNA"/>
</dbReference>
<name>A0AAX3JA88_9GAMM</name>
<comment type="caution">
    <text evidence="2">The sequence shown here is derived from an EMBL/GenBank/DDBJ whole genome shotgun (WGS) entry which is preliminary data.</text>
</comment>
<accession>A0AAX3JA88</accession>
<reference evidence="2 3" key="1">
    <citation type="submission" date="2019-10" db="EMBL/GenBank/DDBJ databases">
        <authorList>
            <person name="Karimi E."/>
        </authorList>
    </citation>
    <scope>NUCLEOTIDE SEQUENCE [LARGE SCALE GENOMIC DNA]</scope>
    <source>
        <strain evidence="2">Pantoea sp. 111</strain>
    </source>
</reference>
<organism evidence="2 3">
    <name type="scientific">Pantoea brenneri</name>
    <dbReference type="NCBI Taxonomy" id="472694"/>
    <lineage>
        <taxon>Bacteria</taxon>
        <taxon>Pseudomonadati</taxon>
        <taxon>Pseudomonadota</taxon>
        <taxon>Gammaproteobacteria</taxon>
        <taxon>Enterobacterales</taxon>
        <taxon>Erwiniaceae</taxon>
        <taxon>Pantoea</taxon>
    </lineage>
</organism>